<feature type="transmembrane region" description="Helical" evidence="1">
    <location>
        <begin position="56"/>
        <end position="82"/>
    </location>
</feature>
<dbReference type="Pfam" id="PF14079">
    <property type="entry name" value="DUF4260"/>
    <property type="match status" value="1"/>
</dbReference>
<keyword evidence="1" id="KW-0812">Transmembrane</keyword>
<evidence type="ECO:0000313" key="2">
    <source>
        <dbReference type="EMBL" id="TWD90996.1"/>
    </source>
</evidence>
<dbReference type="AlphaFoldDB" id="A0A561CIM3"/>
<evidence type="ECO:0000256" key="1">
    <source>
        <dbReference type="SAM" id="Phobius"/>
    </source>
</evidence>
<keyword evidence="1" id="KW-1133">Transmembrane helix</keyword>
<organism evidence="2 3">
    <name type="scientific">Variovorax beijingensis</name>
    <dbReference type="NCBI Taxonomy" id="2496117"/>
    <lineage>
        <taxon>Bacteria</taxon>
        <taxon>Pseudomonadati</taxon>
        <taxon>Pseudomonadota</taxon>
        <taxon>Betaproteobacteria</taxon>
        <taxon>Burkholderiales</taxon>
        <taxon>Comamonadaceae</taxon>
        <taxon>Variovorax</taxon>
    </lineage>
</organism>
<dbReference type="OrthoDB" id="9813911at2"/>
<comment type="caution">
    <text evidence="2">The sequence shown here is derived from an EMBL/GenBank/DDBJ whole genome shotgun (WGS) entry which is preliminary data.</text>
</comment>
<gene>
    <name evidence="2" type="ORF">FB547_101665</name>
</gene>
<name>A0A561CIM3_9BURK</name>
<sequence length="166" mass="17028">MARLGSLPAFAHFVSLRQPPAGGRYLRPGAAGSAVSRDQAVAARGGVRALLRLEGAAVLGVALAAYAQFGAGWGAFALWLLVPDLSLLGYLAGPRTGAALYNAAHSYVGPVLLLALGVLAAMPWAVAGSLIWLAHIGVDRALGYGLKYAAGFATTHLGRIGRADPW</sequence>
<feature type="transmembrane region" description="Helical" evidence="1">
    <location>
        <begin position="111"/>
        <end position="134"/>
    </location>
</feature>
<accession>A0A561CIM3</accession>
<keyword evidence="1" id="KW-0472">Membrane</keyword>
<dbReference type="Proteomes" id="UP000319722">
    <property type="component" value="Unassembled WGS sequence"/>
</dbReference>
<dbReference type="InterPro" id="IPR025356">
    <property type="entry name" value="DUF4260"/>
</dbReference>
<dbReference type="EMBL" id="VIVL01000001">
    <property type="protein sequence ID" value="TWD90996.1"/>
    <property type="molecule type" value="Genomic_DNA"/>
</dbReference>
<protein>
    <submittedName>
        <fullName evidence="2">Uncharacterized protein DUF4260</fullName>
    </submittedName>
</protein>
<evidence type="ECO:0000313" key="3">
    <source>
        <dbReference type="Proteomes" id="UP000319722"/>
    </source>
</evidence>
<reference evidence="2 3" key="1">
    <citation type="submission" date="2019-06" db="EMBL/GenBank/DDBJ databases">
        <title>Sorghum-associated microbial communities from plants grown in Nebraska, USA.</title>
        <authorList>
            <person name="Schachtman D."/>
        </authorList>
    </citation>
    <scope>NUCLEOTIDE SEQUENCE [LARGE SCALE GENOMIC DNA]</scope>
    <source>
        <strain evidence="2 3">T529</strain>
    </source>
</reference>
<proteinExistence type="predicted"/>